<dbReference type="HOGENOM" id="CLU_2646601_0_0_9"/>
<feature type="transmembrane region" description="Helical" evidence="1">
    <location>
        <begin position="6"/>
        <end position="30"/>
    </location>
</feature>
<dbReference type="EMBL" id="AWSJ01000247">
    <property type="protein sequence ID" value="ERI07793.1"/>
    <property type="molecule type" value="Genomic_DNA"/>
</dbReference>
<keyword evidence="1" id="KW-1133">Transmembrane helix</keyword>
<dbReference type="AlphaFoldDB" id="U1WZW6"/>
<evidence type="ECO:0000313" key="2">
    <source>
        <dbReference type="EMBL" id="ERI07793.1"/>
    </source>
</evidence>
<comment type="caution">
    <text evidence="2">The sequence shown here is derived from an EMBL/GenBank/DDBJ whole genome shotgun (WGS) entry which is preliminary data.</text>
</comment>
<accession>U1WZW6</accession>
<organism evidence="2 3">
    <name type="scientific">Aneurinibacillus aneurinilyticus ATCC 12856</name>
    <dbReference type="NCBI Taxonomy" id="649747"/>
    <lineage>
        <taxon>Bacteria</taxon>
        <taxon>Bacillati</taxon>
        <taxon>Bacillota</taxon>
        <taxon>Bacilli</taxon>
        <taxon>Bacillales</taxon>
        <taxon>Paenibacillaceae</taxon>
        <taxon>Aneurinibacillus group</taxon>
        <taxon>Aneurinibacillus</taxon>
    </lineage>
</organism>
<keyword evidence="3" id="KW-1185">Reference proteome</keyword>
<evidence type="ECO:0000256" key="1">
    <source>
        <dbReference type="SAM" id="Phobius"/>
    </source>
</evidence>
<evidence type="ECO:0000313" key="3">
    <source>
        <dbReference type="Proteomes" id="UP000016511"/>
    </source>
</evidence>
<protein>
    <submittedName>
        <fullName evidence="2">Uncharacterized protein</fullName>
    </submittedName>
</protein>
<gene>
    <name evidence="2" type="ORF">HMPREF0083_04121</name>
</gene>
<sequence>MELGALHFIDSLLCIAFWGAVILLFMGWLYKRRNSHRPSGYSIMDTSHFSHTYSQSPHHVDFLDEWEKNQRKHKEE</sequence>
<dbReference type="PATRIC" id="fig|649747.3.peg.3736"/>
<name>U1WZW6_ANEAE</name>
<dbReference type="STRING" id="649747.HMPREF0083_04121"/>
<dbReference type="Proteomes" id="UP000016511">
    <property type="component" value="Unassembled WGS sequence"/>
</dbReference>
<keyword evidence="1" id="KW-0472">Membrane</keyword>
<proteinExistence type="predicted"/>
<keyword evidence="1" id="KW-0812">Transmembrane</keyword>
<reference evidence="2 3" key="1">
    <citation type="submission" date="2013-08" db="EMBL/GenBank/DDBJ databases">
        <authorList>
            <person name="Weinstock G."/>
            <person name="Sodergren E."/>
            <person name="Wylie T."/>
            <person name="Fulton L."/>
            <person name="Fulton R."/>
            <person name="Fronick C."/>
            <person name="O'Laughlin M."/>
            <person name="Godfrey J."/>
            <person name="Miner T."/>
            <person name="Herter B."/>
            <person name="Appelbaum E."/>
            <person name="Cordes M."/>
            <person name="Lek S."/>
            <person name="Wollam A."/>
            <person name="Pepin K.H."/>
            <person name="Palsikar V.B."/>
            <person name="Mitreva M."/>
            <person name="Wilson R.K."/>
        </authorList>
    </citation>
    <scope>NUCLEOTIDE SEQUENCE [LARGE SCALE GENOMIC DNA]</scope>
    <source>
        <strain evidence="2 3">ATCC 12856</strain>
    </source>
</reference>